<dbReference type="Proteomes" id="UP000320851">
    <property type="component" value="Chromosome"/>
</dbReference>
<accession>A0A518YFA8</accession>
<protein>
    <submittedName>
        <fullName evidence="1">Uncharacterized protein</fullName>
    </submittedName>
</protein>
<dbReference type="EMBL" id="CP024948">
    <property type="protein sequence ID" value="QDY60702.1"/>
    <property type="molecule type" value="Genomic_DNA"/>
</dbReference>
<sequence>MLIVKKLGVDECLGFYAPPVINNNNTTLADLLENSEHAIYYETNSANIRRFLDKGPYNIEWLMRKYLEVGFRSYKIERIQGTEFVIKFYYKKWGSMIDREVKRQFPKYLKDSKRTAVKITSKVFYELLRGPLFGNLLGKDSIQAIIMQTENNNK</sequence>
<evidence type="ECO:0000313" key="2">
    <source>
        <dbReference type="Proteomes" id="UP000320851"/>
    </source>
</evidence>
<evidence type="ECO:0000313" key="1">
    <source>
        <dbReference type="EMBL" id="QDY60702.1"/>
    </source>
</evidence>
<reference evidence="1 2" key="1">
    <citation type="journal article" date="2019" name="Sci. Rep.">
        <title>Evolutionary mechanism leading to the multi-cagA genotype in Helicobacter pylori.</title>
        <authorList>
            <person name="Su H."/>
            <person name="Tissera K."/>
            <person name="Jang S."/>
            <person name="Choi Y.H."/>
            <person name="Kim A."/>
            <person name="Cho Y.J."/>
            <person name="Li M."/>
            <person name="Gunawardhana N."/>
            <person name="Merrell D.S."/>
            <person name="Ge L."/>
            <person name="Cha J.H."/>
        </authorList>
    </citation>
    <scope>NUCLEOTIDE SEQUENCE [LARGE SCALE GENOMIC DNA]</scope>
    <source>
        <strain evidence="1 2">B140</strain>
    </source>
</reference>
<gene>
    <name evidence="1" type="ORF">CV728_03970</name>
</gene>
<proteinExistence type="predicted"/>
<name>A0A518YFA8_HELPX</name>
<organism evidence="1 2">
    <name type="scientific">Helicobacter pylori</name>
    <name type="common">Campylobacter pylori</name>
    <dbReference type="NCBI Taxonomy" id="210"/>
    <lineage>
        <taxon>Bacteria</taxon>
        <taxon>Pseudomonadati</taxon>
        <taxon>Campylobacterota</taxon>
        <taxon>Epsilonproteobacteria</taxon>
        <taxon>Campylobacterales</taxon>
        <taxon>Helicobacteraceae</taxon>
        <taxon>Helicobacter</taxon>
    </lineage>
</organism>
<dbReference type="AlphaFoldDB" id="A0A518YFA8"/>